<comment type="catalytic activity">
    <reaction evidence="17">
        <text>4 Fe(II)-[cytochrome c] + O2 + 8 H(+)(in) = 4 Fe(III)-[cytochrome c] + 2 H2O + 4 H(+)(out)</text>
        <dbReference type="Rhea" id="RHEA:11436"/>
        <dbReference type="Rhea" id="RHEA-COMP:10350"/>
        <dbReference type="Rhea" id="RHEA-COMP:14399"/>
        <dbReference type="ChEBI" id="CHEBI:15377"/>
        <dbReference type="ChEBI" id="CHEBI:15378"/>
        <dbReference type="ChEBI" id="CHEBI:15379"/>
        <dbReference type="ChEBI" id="CHEBI:29033"/>
        <dbReference type="ChEBI" id="CHEBI:29034"/>
        <dbReference type="EC" id="7.1.1.9"/>
    </reaction>
    <physiologicalReaction direction="left-to-right" evidence="17">
        <dbReference type="Rhea" id="RHEA:11437"/>
    </physiologicalReaction>
</comment>
<dbReference type="PANTHER" id="PTHR22888:SF9">
    <property type="entry name" value="CYTOCHROME C OXIDASE SUBUNIT 2"/>
    <property type="match status" value="1"/>
</dbReference>
<evidence type="ECO:0000256" key="4">
    <source>
        <dbReference type="ARBA" id="ARBA00015946"/>
    </source>
</evidence>
<name>A0A0F6T342_9NEOP</name>
<proteinExistence type="inferred from homology"/>
<dbReference type="Pfam" id="PF00116">
    <property type="entry name" value="COX2"/>
    <property type="match status" value="1"/>
</dbReference>
<dbReference type="InterPro" id="IPR002429">
    <property type="entry name" value="CcO_II-like_C"/>
</dbReference>
<dbReference type="PROSITE" id="PS00078">
    <property type="entry name" value="COX2"/>
    <property type="match status" value="1"/>
</dbReference>
<feature type="transmembrane region" description="Helical" evidence="19">
    <location>
        <begin position="27"/>
        <end position="51"/>
    </location>
</feature>
<keyword evidence="8 18" id="KW-0479">Metal-binding</keyword>
<dbReference type="InterPro" id="IPR036257">
    <property type="entry name" value="Cyt_c_oxidase_su2_TM_sf"/>
</dbReference>
<keyword evidence="7 18" id="KW-0812">Transmembrane</keyword>
<dbReference type="PRINTS" id="PR01166">
    <property type="entry name" value="CYCOXIDASEII"/>
</dbReference>
<accession>A0A0F6T342</accession>
<reference evidence="22" key="1">
    <citation type="journal article" date="2015" name="Proc. Natl. Acad. Sci. U.S.A.">
        <title>Maternal transmission, sex ratio distortion, and mitochondria.</title>
        <authorList>
            <person name="Perlman S.J."/>
            <person name="Hodson C.N."/>
            <person name="Hamilton P.T."/>
            <person name="Opit G.P."/>
            <person name="Gowen B.E."/>
        </authorList>
    </citation>
    <scope>NUCLEOTIDE SEQUENCE</scope>
    <source>
        <strain evidence="22">Arizona</strain>
    </source>
</reference>
<evidence type="ECO:0000256" key="6">
    <source>
        <dbReference type="ARBA" id="ARBA00022660"/>
    </source>
</evidence>
<dbReference type="Gene3D" id="1.10.287.90">
    <property type="match status" value="1"/>
</dbReference>
<comment type="function">
    <text evidence="18">Component of the cytochrome c oxidase, the last enzyme in the mitochondrial electron transport chain which drives oxidative phosphorylation. The respiratory chain contains 3 multisubunit complexes succinate dehydrogenase (complex II, CII), ubiquinol-cytochrome c oxidoreductase (cytochrome b-c1 complex, complex III, CIII) and cytochrome c oxidase (complex IV, CIV), that cooperate to transfer electrons derived from NADH and succinate to molecular oxygen, creating an electrochemical gradient over the inner membrane that drives transmembrane transport and the ATP synthase. Cytochrome c oxidase is the component of the respiratory chain that catalyzes the reduction of oxygen to water. Electrons originating from reduced cytochrome c in the intermembrane space (IMS) are transferred via the dinuclear copper A center (CU(A)) of subunit 2 and heme A of subunit 1 to the active site in subunit 1, a binuclear center (BNC) formed by heme A3 and copper B (CU(B)). The BNC reduces molecular oxygen to 2 water molecules using 4 electrons from cytochrome c in the IMS and 4 protons from the mitochondrial matrix.</text>
</comment>
<evidence type="ECO:0000256" key="14">
    <source>
        <dbReference type="ARBA" id="ARBA00023008"/>
    </source>
</evidence>
<protein>
    <recommendedName>
        <fullName evidence="4 18">Cytochrome c oxidase subunit 2</fullName>
    </recommendedName>
</protein>
<evidence type="ECO:0000256" key="13">
    <source>
        <dbReference type="ARBA" id="ARBA00022989"/>
    </source>
</evidence>
<keyword evidence="5 18" id="KW-0813">Transport</keyword>
<evidence type="ECO:0000256" key="16">
    <source>
        <dbReference type="ARBA" id="ARBA00023136"/>
    </source>
</evidence>
<dbReference type="GO" id="GO:0004129">
    <property type="term" value="F:cytochrome-c oxidase activity"/>
    <property type="evidence" value="ECO:0007669"/>
    <property type="project" value="UniProtKB-EC"/>
</dbReference>
<keyword evidence="11" id="KW-1278">Translocase</keyword>
<dbReference type="InterPro" id="IPR001505">
    <property type="entry name" value="Copper_CuA"/>
</dbReference>
<dbReference type="EMBL" id="KP641133">
    <property type="protein sequence ID" value="AKE07174.1"/>
    <property type="molecule type" value="Genomic_DNA"/>
</dbReference>
<evidence type="ECO:0000256" key="5">
    <source>
        <dbReference type="ARBA" id="ARBA00022448"/>
    </source>
</evidence>
<dbReference type="InterPro" id="IPR008972">
    <property type="entry name" value="Cupredoxin"/>
</dbReference>
<organism evidence="22">
    <name type="scientific">Liposcelis nr. bostrychophila AZ</name>
    <dbReference type="NCBI Taxonomy" id="1643344"/>
    <lineage>
        <taxon>Eukaryota</taxon>
        <taxon>Metazoa</taxon>
        <taxon>Ecdysozoa</taxon>
        <taxon>Arthropoda</taxon>
        <taxon>Hexapoda</taxon>
        <taxon>Insecta</taxon>
        <taxon>Pterygota</taxon>
        <taxon>Neoptera</taxon>
        <taxon>Paraneoptera</taxon>
        <taxon>Psocodea</taxon>
        <taxon>Troctomorpha</taxon>
        <taxon>Liposcelidetae</taxon>
        <taxon>Liposcelididae</taxon>
        <taxon>Liposcelis</taxon>
    </lineage>
</organism>
<dbReference type="PANTHER" id="PTHR22888">
    <property type="entry name" value="CYTOCHROME C OXIDASE, SUBUNIT II"/>
    <property type="match status" value="1"/>
</dbReference>
<keyword evidence="6 18" id="KW-0679">Respiratory chain</keyword>
<evidence type="ECO:0000256" key="1">
    <source>
        <dbReference type="ARBA" id="ARBA00004448"/>
    </source>
</evidence>
<dbReference type="InterPro" id="IPR011759">
    <property type="entry name" value="Cyt_c_oxidase_su2_TM_dom"/>
</dbReference>
<dbReference type="SUPFAM" id="SSF49503">
    <property type="entry name" value="Cupredoxins"/>
    <property type="match status" value="1"/>
</dbReference>
<dbReference type="Gene3D" id="2.60.40.420">
    <property type="entry name" value="Cupredoxins - blue copper proteins"/>
    <property type="match status" value="1"/>
</dbReference>
<evidence type="ECO:0000256" key="12">
    <source>
        <dbReference type="ARBA" id="ARBA00022982"/>
    </source>
</evidence>
<comment type="cofactor">
    <cofactor evidence="18">
        <name>Cu cation</name>
        <dbReference type="ChEBI" id="CHEBI:23378"/>
    </cofactor>
    <text evidence="18">Binds a copper A center.</text>
</comment>
<dbReference type="AlphaFoldDB" id="A0A0F6T342"/>
<evidence type="ECO:0000256" key="3">
    <source>
        <dbReference type="ARBA" id="ARBA00011164"/>
    </source>
</evidence>
<evidence type="ECO:0000259" key="20">
    <source>
        <dbReference type="PROSITE" id="PS50857"/>
    </source>
</evidence>
<feature type="transmembrane region" description="Helical" evidence="19">
    <location>
        <begin position="63"/>
        <end position="87"/>
    </location>
</feature>
<evidence type="ECO:0000256" key="10">
    <source>
        <dbReference type="ARBA" id="ARBA00022842"/>
    </source>
</evidence>
<keyword evidence="12 18" id="KW-0249">Electron transport</keyword>
<geneLocation type="mitochondrion" evidence="22"/>
<evidence type="ECO:0000256" key="8">
    <source>
        <dbReference type="ARBA" id="ARBA00022723"/>
    </source>
</evidence>
<keyword evidence="14 18" id="KW-0186">Copper</keyword>
<evidence type="ECO:0000256" key="18">
    <source>
        <dbReference type="RuleBase" id="RU000457"/>
    </source>
</evidence>
<dbReference type="GO" id="GO:0005743">
    <property type="term" value="C:mitochondrial inner membrane"/>
    <property type="evidence" value="ECO:0007669"/>
    <property type="project" value="UniProtKB-SubCell"/>
</dbReference>
<evidence type="ECO:0000256" key="9">
    <source>
        <dbReference type="ARBA" id="ARBA00022792"/>
    </source>
</evidence>
<keyword evidence="13 19" id="KW-1133">Transmembrane helix</keyword>
<evidence type="ECO:0000256" key="7">
    <source>
        <dbReference type="ARBA" id="ARBA00022692"/>
    </source>
</evidence>
<comment type="similarity">
    <text evidence="2 18">Belongs to the cytochrome c oxidase subunit 2 family.</text>
</comment>
<dbReference type="Pfam" id="PF02790">
    <property type="entry name" value="COX2_TM"/>
    <property type="match status" value="1"/>
</dbReference>
<comment type="subcellular location">
    <subcellularLocation>
        <location evidence="1 18">Mitochondrion inner membrane</location>
        <topology evidence="1 18">Multi-pass membrane protein</topology>
    </subcellularLocation>
</comment>
<dbReference type="InterPro" id="IPR045187">
    <property type="entry name" value="CcO_II"/>
</dbReference>
<feature type="domain" description="Cytochrome oxidase subunit II transmembrane region profile" evidence="21">
    <location>
        <begin position="1"/>
        <end position="91"/>
    </location>
</feature>
<evidence type="ECO:0000313" key="22">
    <source>
        <dbReference type="EMBL" id="AKE07174.1"/>
    </source>
</evidence>
<dbReference type="PROSITE" id="PS50857">
    <property type="entry name" value="COX2_CUA"/>
    <property type="match status" value="1"/>
</dbReference>
<comment type="subunit">
    <text evidence="3">Component of the cytochrome c oxidase (complex IV, CIV), a multisubunit enzyme composed of a catalytic core of 3 subunits and several supernumerary subunits. The complex exists as a monomer or a dimer and forms supercomplexes (SCs) in the inner mitochondrial membrane with ubiquinol-cytochrome c oxidoreductase (cytochrome b-c1 complex, complex III, CIII).</text>
</comment>
<keyword evidence="10" id="KW-0460">Magnesium</keyword>
<keyword evidence="9 18" id="KW-0999">Mitochondrion inner membrane</keyword>
<evidence type="ECO:0000256" key="15">
    <source>
        <dbReference type="ARBA" id="ARBA00023128"/>
    </source>
</evidence>
<gene>
    <name evidence="22" type="primary">CO2</name>
</gene>
<evidence type="ECO:0000256" key="17">
    <source>
        <dbReference type="ARBA" id="ARBA00049512"/>
    </source>
</evidence>
<evidence type="ECO:0000256" key="2">
    <source>
        <dbReference type="ARBA" id="ARBA00007866"/>
    </source>
</evidence>
<keyword evidence="16 18" id="KW-0472">Membrane</keyword>
<dbReference type="GO" id="GO:0005507">
    <property type="term" value="F:copper ion binding"/>
    <property type="evidence" value="ECO:0007669"/>
    <property type="project" value="InterPro"/>
</dbReference>
<sequence length="220" mass="25678">MIEWSNFFLTESCSPIMEQMEEFHDHAMMILIMILSSLTVVFLYMMLNPLYNYALVKKEMIEIIWTSLPMAVLLILAVPSIQVLFLMEELINPSLTLKIVGNQWFWNYEQTDFFSKNFNSFMKETNLFRFLDTDKSLILPFLTHIRLLITSNDVIHSWTVPSLGIKVDANPGRLNSSSLFSFRSGYFYGQCSEICGVNHSYMPIKLSFVNQNKFKTQFLN</sequence>
<evidence type="ECO:0000256" key="11">
    <source>
        <dbReference type="ARBA" id="ARBA00022967"/>
    </source>
</evidence>
<dbReference type="PROSITE" id="PS50999">
    <property type="entry name" value="COX2_TM"/>
    <property type="match status" value="1"/>
</dbReference>
<evidence type="ECO:0000256" key="19">
    <source>
        <dbReference type="SAM" id="Phobius"/>
    </source>
</evidence>
<evidence type="ECO:0000259" key="21">
    <source>
        <dbReference type="PROSITE" id="PS50999"/>
    </source>
</evidence>
<dbReference type="GO" id="GO:0042773">
    <property type="term" value="P:ATP synthesis coupled electron transport"/>
    <property type="evidence" value="ECO:0007669"/>
    <property type="project" value="TreeGrafter"/>
</dbReference>
<keyword evidence="15 18" id="KW-0496">Mitochondrion</keyword>
<dbReference type="SUPFAM" id="SSF81464">
    <property type="entry name" value="Cytochrome c oxidase subunit II-like, transmembrane region"/>
    <property type="match status" value="1"/>
</dbReference>
<feature type="domain" description="Cytochrome oxidase subunit II copper A binding" evidence="20">
    <location>
        <begin position="92"/>
        <end position="220"/>
    </location>
</feature>